<evidence type="ECO:0000259" key="2">
    <source>
        <dbReference type="Pfam" id="PF17990"/>
    </source>
</evidence>
<dbReference type="InterPro" id="IPR041173">
    <property type="entry name" value="LodA_C"/>
</dbReference>
<proteinExistence type="predicted"/>
<evidence type="ECO:0000256" key="1">
    <source>
        <dbReference type="SAM" id="MobiDB-lite"/>
    </source>
</evidence>
<evidence type="ECO:0000313" key="4">
    <source>
        <dbReference type="EMBL" id="KPA92299.1"/>
    </source>
</evidence>
<dbReference type="EMBL" id="JSYZ01000003">
    <property type="protein sequence ID" value="KPA92299.1"/>
    <property type="molecule type" value="Genomic_DNA"/>
</dbReference>
<dbReference type="Pfam" id="PF17990">
    <property type="entry name" value="LodA_N"/>
    <property type="match status" value="1"/>
</dbReference>
<reference evidence="4 5" key="1">
    <citation type="journal article" date="2015" name="PLoS ONE">
        <title>Rice-Infecting Pseudomonas Genomes Are Highly Accessorized and Harbor Multiple Putative Virulence Mechanisms to Cause Sheath Brown Rot.</title>
        <authorList>
            <person name="Quibod I.L."/>
            <person name="Grande G."/>
            <person name="Oreiro E.G."/>
            <person name="Borja F.N."/>
            <person name="Dossa G.S."/>
            <person name="Mauleon R."/>
            <person name="Cruz C.V."/>
            <person name="Oliva R."/>
        </authorList>
    </citation>
    <scope>NUCLEOTIDE SEQUENCE [LARGE SCALE GENOMIC DNA]</scope>
    <source>
        <strain evidence="4 5">IRRI 6609</strain>
    </source>
</reference>
<accession>A0A0N0E5D0</accession>
<dbReference type="InterPro" id="IPR033798">
    <property type="entry name" value="LodA-like"/>
</dbReference>
<name>A0A0N0E5D0_9PSED</name>
<feature type="domain" description="L-Lysine epsilon oxidase N-terminal" evidence="2">
    <location>
        <begin position="29"/>
        <end position="244"/>
    </location>
</feature>
<dbReference type="OrthoDB" id="336698at2"/>
<feature type="region of interest" description="Disordered" evidence="1">
    <location>
        <begin position="637"/>
        <end position="671"/>
    </location>
</feature>
<dbReference type="PATRIC" id="fig|50340.43.peg.3859"/>
<organism evidence="4 5">
    <name type="scientific">Pseudomonas asplenii</name>
    <dbReference type="NCBI Taxonomy" id="53407"/>
    <lineage>
        <taxon>Bacteria</taxon>
        <taxon>Pseudomonadati</taxon>
        <taxon>Pseudomonadota</taxon>
        <taxon>Gammaproteobacteria</taxon>
        <taxon>Pseudomonadales</taxon>
        <taxon>Pseudomonadaceae</taxon>
        <taxon>Pseudomonas</taxon>
    </lineage>
</organism>
<comment type="caution">
    <text evidence="4">The sequence shown here is derived from an EMBL/GenBank/DDBJ whole genome shotgun (WGS) entry which is preliminary data.</text>
</comment>
<evidence type="ECO:0000259" key="3">
    <source>
        <dbReference type="Pfam" id="PF18417"/>
    </source>
</evidence>
<protein>
    <recommendedName>
        <fullName evidence="6">L-lysine 6-oxidase</fullName>
    </recommendedName>
</protein>
<keyword evidence="5" id="KW-1185">Reference proteome</keyword>
<dbReference type="STRING" id="50340.PF66_00975"/>
<feature type="domain" description="L-lysine epsilon oxidase C-terminal" evidence="3">
    <location>
        <begin position="369"/>
        <end position="525"/>
    </location>
</feature>
<dbReference type="Proteomes" id="UP000037931">
    <property type="component" value="Unassembled WGS sequence"/>
</dbReference>
<evidence type="ECO:0000313" key="5">
    <source>
        <dbReference type="Proteomes" id="UP000037931"/>
    </source>
</evidence>
<dbReference type="AlphaFoldDB" id="A0A0N0E5D0"/>
<dbReference type="CDD" id="cd14731">
    <property type="entry name" value="LodA_like_1"/>
    <property type="match status" value="1"/>
</dbReference>
<gene>
    <name evidence="4" type="ORF">PF66_00975</name>
</gene>
<dbReference type="InterPro" id="IPR041168">
    <property type="entry name" value="LodA_N"/>
</dbReference>
<dbReference type="Pfam" id="PF18417">
    <property type="entry name" value="LodA_C"/>
    <property type="match status" value="1"/>
</dbReference>
<dbReference type="RefSeq" id="WP_054062030.1">
    <property type="nucleotide sequence ID" value="NZ_JSYZ01000003.1"/>
</dbReference>
<evidence type="ECO:0008006" key="6">
    <source>
        <dbReference type="Google" id="ProtNLM"/>
    </source>
</evidence>
<sequence>MSITPGHTPHHHGSQTPPKDKRIVSAAIHPAIGVARVGNSESDYFIGPQVTEPRPEPLGFYRDAQGALKRQAAEFRIYGYNLAGEVVAELTAQDAEITWSAHVANRKAQWYQWQLAMDIPEAASKVLPLRNAEIKDPKARAALAIDGGLQSIRGTNQAGVEFNGQYEGVPVYLGELRTDAQGRLLFLGGRGVSASPRNTPIFNPKDDNSFINADGWYDDTSDGPISAQVSIGGRSIPVESAWVVTAPPNYAPQVKTVRTLYDLTYDLFIQAGWLKPNTSTSFRQDVYPILQRLSGLQWVNQGFATQFGHNSPYNFEDPAFIAKLAHKPAPGDYDVFQETRRQILNSFRLPEPADNNPLPWPWIYGDDMELGNNPSPRQNSSITQTQYLALSRWADGQFEADWPGLPLPDNLDSVALAEQPAMLDRAALDFCLADAFHPGCELTWPMRHLPLYAKPWRIRQRPAGSPQPDYGPTLNQTQALAVGGPLYGQGPGDLNRWMGLPWQADTAYCRGGYNPDYSPFTATFWPARVPNQVLSDADYALVIDPATKPEQRLDAFADRSNWNAPLLVEGPKTSTAKQMTTMVDIFGSMGLLEVRKHVFDSPLYPNTMMVASYGPQIPTSQTFASPVLAADFVAAGAPTDDTAGAPRPPRGANFSSQEDAEQAPRGGRRSR</sequence>